<dbReference type="AlphaFoldDB" id="A0A4V2V880"/>
<protein>
    <submittedName>
        <fullName evidence="1">Uncharacterized protein</fullName>
    </submittedName>
</protein>
<evidence type="ECO:0000313" key="2">
    <source>
        <dbReference type="Proteomes" id="UP000294576"/>
    </source>
</evidence>
<gene>
    <name evidence="1" type="ORF">EV132_118105</name>
</gene>
<dbReference type="EMBL" id="SMBH01000018">
    <property type="protein sequence ID" value="TCU11235.1"/>
    <property type="molecule type" value="Genomic_DNA"/>
</dbReference>
<reference evidence="1 2" key="1">
    <citation type="submission" date="2019-03" db="EMBL/GenBank/DDBJ databases">
        <title>Genomic Encyclopedia of Type Strains, Phase IV (KMG-V): Genome sequencing to study the core and pangenomes of soil and plant-associated prokaryotes.</title>
        <authorList>
            <person name="Whitman W."/>
        </authorList>
    </citation>
    <scope>NUCLEOTIDE SEQUENCE [LARGE SCALE GENOMIC DNA]</scope>
    <source>
        <strain evidence="1 2">Hc14</strain>
    </source>
</reference>
<dbReference type="Proteomes" id="UP000294576">
    <property type="component" value="Unassembled WGS sequence"/>
</dbReference>
<sequence length="54" mass="6310">MLLKPKIAHTAPFGRKVFKRVEAVEMINRQIMNEIRRRKPQVYSHAPSAILLKP</sequence>
<organism evidence="1 2">
    <name type="scientific">Rhizobium sullae</name>
    <name type="common">Rhizobium hedysari</name>
    <dbReference type="NCBI Taxonomy" id="50338"/>
    <lineage>
        <taxon>Bacteria</taxon>
        <taxon>Pseudomonadati</taxon>
        <taxon>Pseudomonadota</taxon>
        <taxon>Alphaproteobacteria</taxon>
        <taxon>Hyphomicrobiales</taxon>
        <taxon>Rhizobiaceae</taxon>
        <taxon>Rhizobium/Agrobacterium group</taxon>
        <taxon>Rhizobium</taxon>
    </lineage>
</organism>
<accession>A0A4V2V880</accession>
<proteinExistence type="predicted"/>
<comment type="caution">
    <text evidence="1">The sequence shown here is derived from an EMBL/GenBank/DDBJ whole genome shotgun (WGS) entry which is preliminary data.</text>
</comment>
<evidence type="ECO:0000313" key="1">
    <source>
        <dbReference type="EMBL" id="TCU11235.1"/>
    </source>
</evidence>
<name>A0A4V2V880_RHISU</name>